<evidence type="ECO:0000259" key="3">
    <source>
        <dbReference type="Pfam" id="PF03435"/>
    </source>
</evidence>
<evidence type="ECO:0000313" key="4">
    <source>
        <dbReference type="EMBL" id="KAF2119729.1"/>
    </source>
</evidence>
<reference evidence="4" key="1">
    <citation type="journal article" date="2020" name="Stud. Mycol.">
        <title>101 Dothideomycetes genomes: a test case for predicting lifestyles and emergence of pathogens.</title>
        <authorList>
            <person name="Haridas S."/>
            <person name="Albert R."/>
            <person name="Binder M."/>
            <person name="Bloem J."/>
            <person name="Labutti K."/>
            <person name="Salamov A."/>
            <person name="Andreopoulos B."/>
            <person name="Baker S."/>
            <person name="Barry K."/>
            <person name="Bills G."/>
            <person name="Bluhm B."/>
            <person name="Cannon C."/>
            <person name="Castanera R."/>
            <person name="Culley D."/>
            <person name="Daum C."/>
            <person name="Ezra D."/>
            <person name="Gonzalez J."/>
            <person name="Henrissat B."/>
            <person name="Kuo A."/>
            <person name="Liang C."/>
            <person name="Lipzen A."/>
            <person name="Lutzoni F."/>
            <person name="Magnuson J."/>
            <person name="Mondo S."/>
            <person name="Nolan M."/>
            <person name="Ohm R."/>
            <person name="Pangilinan J."/>
            <person name="Park H.-J."/>
            <person name="Ramirez L."/>
            <person name="Alfaro M."/>
            <person name="Sun H."/>
            <person name="Tritt A."/>
            <person name="Yoshinaga Y."/>
            <person name="Zwiers L.-H."/>
            <person name="Turgeon B."/>
            <person name="Goodwin S."/>
            <person name="Spatafora J."/>
            <person name="Crous P."/>
            <person name="Grigoriev I."/>
        </authorList>
    </citation>
    <scope>NUCLEOTIDE SEQUENCE</scope>
    <source>
        <strain evidence="4">CBS 627.86</strain>
    </source>
</reference>
<dbReference type="EMBL" id="ML977315">
    <property type="protein sequence ID" value="KAF2119729.1"/>
    <property type="molecule type" value="Genomic_DNA"/>
</dbReference>
<gene>
    <name evidence="4" type="ORF">BDV96DRAFT_351595</name>
</gene>
<keyword evidence="2" id="KW-0472">Membrane</keyword>
<keyword evidence="2" id="KW-0812">Transmembrane</keyword>
<keyword evidence="5" id="KW-1185">Reference proteome</keyword>
<dbReference type="Pfam" id="PF03435">
    <property type="entry name" value="Sacchrp_dh_NADP"/>
    <property type="match status" value="1"/>
</dbReference>
<dbReference type="GO" id="GO:0005811">
    <property type="term" value="C:lipid droplet"/>
    <property type="evidence" value="ECO:0007669"/>
    <property type="project" value="TreeGrafter"/>
</dbReference>
<dbReference type="PANTHER" id="PTHR12286">
    <property type="entry name" value="SACCHAROPINE DEHYDROGENASE-LIKE OXIDOREDUCTASE"/>
    <property type="match status" value="1"/>
</dbReference>
<proteinExistence type="inferred from homology"/>
<feature type="transmembrane region" description="Helical" evidence="2">
    <location>
        <begin position="282"/>
        <end position="301"/>
    </location>
</feature>
<dbReference type="GO" id="GO:0009247">
    <property type="term" value="P:glycolipid biosynthetic process"/>
    <property type="evidence" value="ECO:0007669"/>
    <property type="project" value="TreeGrafter"/>
</dbReference>
<dbReference type="SUPFAM" id="SSF51735">
    <property type="entry name" value="NAD(P)-binding Rossmann-fold domains"/>
    <property type="match status" value="1"/>
</dbReference>
<evidence type="ECO:0000313" key="5">
    <source>
        <dbReference type="Proteomes" id="UP000799770"/>
    </source>
</evidence>
<dbReference type="InterPro" id="IPR005097">
    <property type="entry name" value="Sacchrp_dh_NADP-bd"/>
</dbReference>
<organism evidence="4 5">
    <name type="scientific">Lophiotrema nucula</name>
    <dbReference type="NCBI Taxonomy" id="690887"/>
    <lineage>
        <taxon>Eukaryota</taxon>
        <taxon>Fungi</taxon>
        <taxon>Dikarya</taxon>
        <taxon>Ascomycota</taxon>
        <taxon>Pezizomycotina</taxon>
        <taxon>Dothideomycetes</taxon>
        <taxon>Pleosporomycetidae</taxon>
        <taxon>Pleosporales</taxon>
        <taxon>Lophiotremataceae</taxon>
        <taxon>Lophiotrema</taxon>
    </lineage>
</organism>
<dbReference type="GO" id="GO:0005886">
    <property type="term" value="C:plasma membrane"/>
    <property type="evidence" value="ECO:0007669"/>
    <property type="project" value="TreeGrafter"/>
</dbReference>
<keyword evidence="2" id="KW-1133">Transmembrane helix</keyword>
<dbReference type="InterPro" id="IPR036291">
    <property type="entry name" value="NAD(P)-bd_dom_sf"/>
</dbReference>
<dbReference type="InterPro" id="IPR051276">
    <property type="entry name" value="Saccharopine_DH-like_oxidrdct"/>
</dbReference>
<dbReference type="AlphaFoldDB" id="A0A6A5ZK33"/>
<sequence>MTDRPYELVLLGATGYTGTFTAEYVQEHVASNLNWAIAGRNEKRLRELAEKLKAMNPDRIQPAVEVVEVKNEDLWTLAKKTKVLMTTLGPYAKYGEPVVKACVEAGTHYLDVTGEITFTYEMMRKYDRAAKDKGVCIVPQCGIDSVPSDILAYLCAKTIRDTLNVGIRDCVNSLQKLTTNLSGGTITSLLGLVEAYPFSTLKASIEPSALCPIDPPKAKPSTTSLGKAILGWRRVKDLGILTDSPQAVSDVGIVYRSWGLFDSGNLYGPNFTFTEYMRASNIFVGALVHYGFLMTLISFLLPPVRALIKRVAFKPGDGPSPEDTKNDVQSYKAIATADHASMRRSYATLHYDGSMYYMTAITLTEAALVISRGGDCLGKRLGGMITPATLEMEYVERLQKADIEIEWGMLDG</sequence>
<evidence type="ECO:0000256" key="2">
    <source>
        <dbReference type="SAM" id="Phobius"/>
    </source>
</evidence>
<dbReference type="Gene3D" id="3.40.50.720">
    <property type="entry name" value="NAD(P)-binding Rossmann-like Domain"/>
    <property type="match status" value="1"/>
</dbReference>
<comment type="similarity">
    <text evidence="1">Belongs to the saccharopine dehydrogenase family.</text>
</comment>
<dbReference type="OrthoDB" id="10268090at2759"/>
<protein>
    <submittedName>
        <fullName evidence="4">Saccharopine dehydrogenase-domain-containing protein</fullName>
    </submittedName>
</protein>
<evidence type="ECO:0000256" key="1">
    <source>
        <dbReference type="ARBA" id="ARBA00038048"/>
    </source>
</evidence>
<dbReference type="GO" id="GO:0005739">
    <property type="term" value="C:mitochondrion"/>
    <property type="evidence" value="ECO:0007669"/>
    <property type="project" value="TreeGrafter"/>
</dbReference>
<dbReference type="PANTHER" id="PTHR12286:SF5">
    <property type="entry name" value="SACCHAROPINE DEHYDROGENASE-LIKE OXIDOREDUCTASE"/>
    <property type="match status" value="1"/>
</dbReference>
<feature type="domain" description="Saccharopine dehydrogenase NADP binding" evidence="3">
    <location>
        <begin position="9"/>
        <end position="138"/>
    </location>
</feature>
<name>A0A6A5ZK33_9PLEO</name>
<dbReference type="Proteomes" id="UP000799770">
    <property type="component" value="Unassembled WGS sequence"/>
</dbReference>
<accession>A0A6A5ZK33</accession>